<evidence type="ECO:0000313" key="6">
    <source>
        <dbReference type="Proteomes" id="UP000196255"/>
    </source>
</evidence>
<dbReference type="Proteomes" id="UP000467635">
    <property type="component" value="Unassembled WGS sequence"/>
</dbReference>
<evidence type="ECO:0000313" key="4">
    <source>
        <dbReference type="EMBL" id="PWG53173.1"/>
    </source>
</evidence>
<dbReference type="Proteomes" id="UP000245607">
    <property type="component" value="Unassembled WGS sequence"/>
</dbReference>
<dbReference type="RefSeq" id="WP_081534455.1">
    <property type="nucleotide sequence ID" value="NZ_JAINRM010000029.1"/>
</dbReference>
<sequence length="115" mass="13548">MNFEKELTEIVEKYVDVTKKQSKAASVDDLVKDEATIARLNRIYDTKDVLEDLYDMYEEDTELKARINKYSLGTVFAEVYSLNNCYIEYYNSGDDDWLVWINDALDQDFPLEYAK</sequence>
<gene>
    <name evidence="3" type="ORF">B5G36_03400</name>
    <name evidence="2" type="ORF">B6U56_04600</name>
    <name evidence="4" type="ORF">DB362_04445</name>
    <name evidence="1" type="ORF">GKC33_10765</name>
</gene>
<dbReference type="EMBL" id="QFAS01000005">
    <property type="protein sequence ID" value="PWG53173.1"/>
    <property type="molecule type" value="Genomic_DNA"/>
</dbReference>
<proteinExistence type="predicted"/>
<reference evidence="4 7" key="4">
    <citation type="submission" date="2018-05" db="EMBL/GenBank/DDBJ databases">
        <title>Lactobacillus salivarius genome sequencing and assembly.</title>
        <authorList>
            <person name="Audisio C."/>
            <person name="Albarracin L."/>
            <person name="Torres M.J."/>
            <person name="Hebert E.M."/>
            <person name="Saavedra L."/>
        </authorList>
    </citation>
    <scope>NUCLEOTIDE SEQUENCE [LARGE SCALE GENOMIC DNA]</scope>
    <source>
        <strain evidence="4 7">A3iob</strain>
    </source>
</reference>
<dbReference type="EMBL" id="WKKX01000647">
    <property type="protein sequence ID" value="MSE09153.1"/>
    <property type="molecule type" value="Genomic_DNA"/>
</dbReference>
<name>A0A1V9RC29_9LACO</name>
<reference evidence="6" key="2">
    <citation type="submission" date="2017-04" db="EMBL/GenBank/DDBJ databases">
        <title>Function of individual gut microbiota members based on whole genome sequencing of pure cultures obtained from chicken caecum.</title>
        <authorList>
            <person name="Medvecky M."/>
            <person name="Cejkova D."/>
            <person name="Polansky O."/>
            <person name="Karasova D."/>
            <person name="Kubasova T."/>
            <person name="Cizek A."/>
            <person name="Rychlik I."/>
        </authorList>
    </citation>
    <scope>NUCLEOTIDE SEQUENCE [LARGE SCALE GENOMIC DNA]</scope>
    <source>
        <strain evidence="6">An84</strain>
    </source>
</reference>
<evidence type="ECO:0000313" key="3">
    <source>
        <dbReference type="EMBL" id="OUN19043.1"/>
    </source>
</evidence>
<reference evidence="3" key="3">
    <citation type="journal article" date="2018" name="BMC Genomics">
        <title>Whole genome sequencing and function prediction of 133 gut anaerobes isolated from chicken caecum in pure cultures.</title>
        <authorList>
            <person name="Medvecky M."/>
            <person name="Cejkova D."/>
            <person name="Polansky O."/>
            <person name="Karasova D."/>
            <person name="Kubasova T."/>
            <person name="Cizek A."/>
            <person name="Rychlik I."/>
        </authorList>
    </citation>
    <scope>NUCLEOTIDE SEQUENCE</scope>
    <source>
        <strain evidence="3">An84</strain>
    </source>
</reference>
<evidence type="ECO:0000313" key="7">
    <source>
        <dbReference type="Proteomes" id="UP000245607"/>
    </source>
</evidence>
<evidence type="ECO:0000313" key="8">
    <source>
        <dbReference type="Proteomes" id="UP000467635"/>
    </source>
</evidence>
<organism evidence="2 5">
    <name type="scientific">Ligilactobacillus salivarius</name>
    <dbReference type="NCBI Taxonomy" id="1624"/>
    <lineage>
        <taxon>Bacteria</taxon>
        <taxon>Bacillati</taxon>
        <taxon>Bacillota</taxon>
        <taxon>Bacilli</taxon>
        <taxon>Lactobacillales</taxon>
        <taxon>Lactobacillaceae</taxon>
        <taxon>Ligilactobacillus</taxon>
    </lineage>
</organism>
<reference evidence="2 5" key="1">
    <citation type="submission" date="2017-03" db="EMBL/GenBank/DDBJ databases">
        <title>Phylogenomics and comparative genomics of Lactobacillus salivarius, a mammalian gut commensal.</title>
        <authorList>
            <person name="Harris H.M."/>
        </authorList>
    </citation>
    <scope>NUCLEOTIDE SEQUENCE [LARGE SCALE GENOMIC DNA]</scope>
    <source>
        <strain evidence="2 5">JCM 1047</strain>
    </source>
</reference>
<accession>A0A1V9RC29</accession>
<dbReference type="Proteomes" id="UP000192575">
    <property type="component" value="Unassembled WGS sequence"/>
</dbReference>
<reference evidence="1 8" key="5">
    <citation type="submission" date="2019-11" db="EMBL/GenBank/DDBJ databases">
        <title>Draft Genome Sequence of Plant Growth-Promoting Rhizosphere-Associated Bacteria.</title>
        <authorList>
            <person name="Vasilyev I.Y."/>
            <person name="Radchenko V."/>
            <person name="Ilnitskaya E.V."/>
        </authorList>
    </citation>
    <scope>NUCLEOTIDE SEQUENCE [LARGE SCALE GENOMIC DNA]</scope>
    <source>
        <strain evidence="1 8">VRA_01-1sq_f</strain>
    </source>
</reference>
<protein>
    <submittedName>
        <fullName evidence="2">Uncharacterized protein</fullName>
    </submittedName>
</protein>
<evidence type="ECO:0000313" key="2">
    <source>
        <dbReference type="EMBL" id="OQQ90569.1"/>
    </source>
</evidence>
<dbReference type="EMBL" id="NFHF01000005">
    <property type="protein sequence ID" value="OUN19043.1"/>
    <property type="molecule type" value="Genomic_DNA"/>
</dbReference>
<comment type="caution">
    <text evidence="2">The sequence shown here is derived from an EMBL/GenBank/DDBJ whole genome shotgun (WGS) entry which is preliminary data.</text>
</comment>
<dbReference type="EMBL" id="NBEF01000017">
    <property type="protein sequence ID" value="OQQ90569.1"/>
    <property type="molecule type" value="Genomic_DNA"/>
</dbReference>
<evidence type="ECO:0000313" key="5">
    <source>
        <dbReference type="Proteomes" id="UP000192575"/>
    </source>
</evidence>
<dbReference type="AlphaFoldDB" id="A0A1V9RC29"/>
<evidence type="ECO:0000313" key="1">
    <source>
        <dbReference type="EMBL" id="MSE09153.1"/>
    </source>
</evidence>
<dbReference type="Proteomes" id="UP000196255">
    <property type="component" value="Unassembled WGS sequence"/>
</dbReference>